<dbReference type="SUPFAM" id="SSF81901">
    <property type="entry name" value="HCP-like"/>
    <property type="match status" value="1"/>
</dbReference>
<gene>
    <name evidence="4" type="primary">LOC109022010</name>
</gene>
<dbReference type="Proteomes" id="UP000235220">
    <property type="component" value="Chromosome 3"/>
</dbReference>
<keyword evidence="3" id="KW-1185">Reference proteome</keyword>
<evidence type="ECO:0000313" key="4">
    <source>
        <dbReference type="RefSeq" id="XP_035544328.1"/>
    </source>
</evidence>
<dbReference type="KEGG" id="jre:109022010"/>
<dbReference type="Gene3D" id="1.25.40.10">
    <property type="entry name" value="Tetratricopeptide repeat domain"/>
    <property type="match status" value="4"/>
</dbReference>
<dbReference type="Pfam" id="PF01535">
    <property type="entry name" value="PPR"/>
    <property type="match status" value="1"/>
</dbReference>
<comment type="similarity">
    <text evidence="1">Belongs to the PPR family. P subfamily.</text>
</comment>
<dbReference type="Gramene" id="Jr03_10610_p1">
    <property type="protein sequence ID" value="cds.Jr03_10610_p1"/>
    <property type="gene ID" value="Jr03_10610"/>
</dbReference>
<dbReference type="InterPro" id="IPR011990">
    <property type="entry name" value="TPR-like_helical_dom_sf"/>
</dbReference>
<dbReference type="NCBIfam" id="TIGR00756">
    <property type="entry name" value="PPR"/>
    <property type="match status" value="6"/>
</dbReference>
<name>A0A6P9EJU9_JUGRE</name>
<dbReference type="InterPro" id="IPR002885">
    <property type="entry name" value="PPR_rpt"/>
</dbReference>
<accession>A0A6P9EJU9</accession>
<dbReference type="PANTHER" id="PTHR47932:SF2">
    <property type="entry name" value="OS10G0484300 PROTEIN"/>
    <property type="match status" value="1"/>
</dbReference>
<dbReference type="PROSITE" id="PS51375">
    <property type="entry name" value="PPR"/>
    <property type="match status" value="6"/>
</dbReference>
<evidence type="ECO:0000313" key="3">
    <source>
        <dbReference type="Proteomes" id="UP000235220"/>
    </source>
</evidence>
<dbReference type="FunCoup" id="A0A6P9EJU9">
    <property type="interactions" value="150"/>
</dbReference>
<dbReference type="PANTHER" id="PTHR47932">
    <property type="entry name" value="ATPASE EXPRESSION PROTEIN 3"/>
    <property type="match status" value="1"/>
</dbReference>
<dbReference type="OrthoDB" id="747253at2759"/>
<dbReference type="GeneID" id="109022010"/>
<dbReference type="Pfam" id="PF13041">
    <property type="entry name" value="PPR_2"/>
    <property type="match status" value="4"/>
</dbReference>
<evidence type="ECO:0000256" key="2">
    <source>
        <dbReference type="ARBA" id="ARBA00022737"/>
    </source>
</evidence>
<dbReference type="AlphaFoldDB" id="A0A6P9EJU9"/>
<sequence>MLHKARHLLKPFSTSTTASLTWRTQIKQDQLASQISSILLQRRNWVPLLQNLNLSSKLTSSLFLQIIQKTQTSPEISLNFFNWAKTNLGFQPDLPSHCQIIQLSLASGLVQPVKPLLGSLIQCHPAPVLLQCLLRVCRGRDSQSNLLSLVLECYSQKGLFMEGLEVLGKMRGRGCTPSVRACSALLDSLLRENETKLAWCCYGAVIRCGVSPDRSMWSLVAQILYKNGKFERIVRLLDVGLYTSVICNLVVDCYSKSGDFGAAFDILNQMCDRKIDPGFSTYSSVLDGACKYENAVVIENIMCIMVDKKLLPKILSSEYDLVVQKLCDLGKTYAAEMFLWRARDENSGLQDATYGCMLRALSKEGRLEEAIPIYRLISERGLTVNDSSYNAFVNVLCKGNQSEEACELLRDVVRRGSTPCASELSRFIASQCNRGRWREAEELLNLTLEKGLLPDSLCCCFLMVHYCSSRRIDSAMALHDKMERWNNGLDAATYNVLLKALFSGKRIEAAVRVFDYMRRKNLASSASFTIMISGLCRAKELRKAMKIHDEMLNMGLKPDRAAYKRLIRGFK</sequence>
<protein>
    <submittedName>
        <fullName evidence="4">Pentatricopeptide repeat-containing protein At4g21170</fullName>
    </submittedName>
</protein>
<reference evidence="4" key="1">
    <citation type="submission" date="2025-08" db="UniProtKB">
        <authorList>
            <consortium name="RefSeq"/>
        </authorList>
    </citation>
    <scope>IDENTIFICATION</scope>
    <source>
        <tissue evidence="4">Leaves</tissue>
    </source>
</reference>
<organism evidence="3 4">
    <name type="scientific">Juglans regia</name>
    <name type="common">English walnut</name>
    <dbReference type="NCBI Taxonomy" id="51240"/>
    <lineage>
        <taxon>Eukaryota</taxon>
        <taxon>Viridiplantae</taxon>
        <taxon>Streptophyta</taxon>
        <taxon>Embryophyta</taxon>
        <taxon>Tracheophyta</taxon>
        <taxon>Spermatophyta</taxon>
        <taxon>Magnoliopsida</taxon>
        <taxon>eudicotyledons</taxon>
        <taxon>Gunneridae</taxon>
        <taxon>Pentapetalae</taxon>
        <taxon>rosids</taxon>
        <taxon>fabids</taxon>
        <taxon>Fagales</taxon>
        <taxon>Juglandaceae</taxon>
        <taxon>Juglans</taxon>
    </lineage>
</organism>
<evidence type="ECO:0000256" key="1">
    <source>
        <dbReference type="ARBA" id="ARBA00007626"/>
    </source>
</evidence>
<dbReference type="RefSeq" id="XP_035544328.1">
    <property type="nucleotide sequence ID" value="XM_035688435.1"/>
</dbReference>
<proteinExistence type="inferred from homology"/>
<keyword evidence="2" id="KW-0677">Repeat</keyword>